<sequence>MTQQIQPSPHLSTEADEDGRAPYLKPELLDRGSVAEQTRFGAAGAQDGDTYS</sequence>
<evidence type="ECO:0000313" key="2">
    <source>
        <dbReference type="EMBL" id="VCU72248.1"/>
    </source>
</evidence>
<organism evidence="2 3">
    <name type="scientific">Pigmentiphaga humi</name>
    <dbReference type="NCBI Taxonomy" id="2478468"/>
    <lineage>
        <taxon>Bacteria</taxon>
        <taxon>Pseudomonadati</taxon>
        <taxon>Pseudomonadota</taxon>
        <taxon>Betaproteobacteria</taxon>
        <taxon>Burkholderiales</taxon>
        <taxon>Alcaligenaceae</taxon>
        <taxon>Pigmentiphaga</taxon>
    </lineage>
</organism>
<proteinExistence type="predicted"/>
<dbReference type="AlphaFoldDB" id="A0A3P4B969"/>
<dbReference type="Proteomes" id="UP000277294">
    <property type="component" value="Unassembled WGS sequence"/>
</dbReference>
<evidence type="ECO:0000313" key="3">
    <source>
        <dbReference type="Proteomes" id="UP000277294"/>
    </source>
</evidence>
<gene>
    <name evidence="2" type="ORF">PIGHUM_04347</name>
</gene>
<feature type="compositionally biased region" description="Polar residues" evidence="1">
    <location>
        <begin position="1"/>
        <end position="11"/>
    </location>
</feature>
<protein>
    <recommendedName>
        <fullName evidence="4">Lasso RiPP family leader peptide-containing protein</fullName>
    </recommendedName>
</protein>
<feature type="region of interest" description="Disordered" evidence="1">
    <location>
        <begin position="1"/>
        <end position="52"/>
    </location>
</feature>
<dbReference type="RefSeq" id="WP_160142389.1">
    <property type="nucleotide sequence ID" value="NZ_UWPJ01000039.1"/>
</dbReference>
<accession>A0A3P4B969</accession>
<evidence type="ECO:0008006" key="4">
    <source>
        <dbReference type="Google" id="ProtNLM"/>
    </source>
</evidence>
<evidence type="ECO:0000256" key="1">
    <source>
        <dbReference type="SAM" id="MobiDB-lite"/>
    </source>
</evidence>
<dbReference type="EMBL" id="UWPJ01000039">
    <property type="protein sequence ID" value="VCU72248.1"/>
    <property type="molecule type" value="Genomic_DNA"/>
</dbReference>
<reference evidence="2 3" key="1">
    <citation type="submission" date="2018-10" db="EMBL/GenBank/DDBJ databases">
        <authorList>
            <person name="Criscuolo A."/>
        </authorList>
    </citation>
    <scope>NUCLEOTIDE SEQUENCE [LARGE SCALE GENOMIC DNA]</scope>
    <source>
        <strain evidence="2">DnA1</strain>
    </source>
</reference>
<name>A0A3P4B969_9BURK</name>
<keyword evidence="3" id="KW-1185">Reference proteome</keyword>